<evidence type="ECO:0000313" key="2">
    <source>
        <dbReference type="EMBL" id="GFD56833.1"/>
    </source>
</evidence>
<dbReference type="AlphaFoldDB" id="A0A699XCC4"/>
<name>A0A699XCC4_TANCI</name>
<evidence type="ECO:0000256" key="1">
    <source>
        <dbReference type="SAM" id="MobiDB-lite"/>
    </source>
</evidence>
<gene>
    <name evidence="2" type="ORF">Tci_928802</name>
</gene>
<sequence length="85" mass="8969">PWRPCAGRGRSSASGADSGLCGDEQHQPGVPAAGSAVCAWRKHRQGLRRIAGTGRRSVLHQPWHPAGAGKRCAGDVRVRRCDGFG</sequence>
<dbReference type="EMBL" id="BKCJ011833914">
    <property type="protein sequence ID" value="GFD56833.1"/>
    <property type="molecule type" value="Genomic_DNA"/>
</dbReference>
<accession>A0A699XCC4</accession>
<organism evidence="2">
    <name type="scientific">Tanacetum cinerariifolium</name>
    <name type="common">Dalmatian daisy</name>
    <name type="synonym">Chrysanthemum cinerariifolium</name>
    <dbReference type="NCBI Taxonomy" id="118510"/>
    <lineage>
        <taxon>Eukaryota</taxon>
        <taxon>Viridiplantae</taxon>
        <taxon>Streptophyta</taxon>
        <taxon>Embryophyta</taxon>
        <taxon>Tracheophyta</taxon>
        <taxon>Spermatophyta</taxon>
        <taxon>Magnoliopsida</taxon>
        <taxon>eudicotyledons</taxon>
        <taxon>Gunneridae</taxon>
        <taxon>Pentapetalae</taxon>
        <taxon>asterids</taxon>
        <taxon>campanulids</taxon>
        <taxon>Asterales</taxon>
        <taxon>Asteraceae</taxon>
        <taxon>Asteroideae</taxon>
        <taxon>Anthemideae</taxon>
        <taxon>Anthemidinae</taxon>
        <taxon>Tanacetum</taxon>
    </lineage>
</organism>
<reference evidence="2" key="1">
    <citation type="journal article" date="2019" name="Sci. Rep.">
        <title>Draft genome of Tanacetum cinerariifolium, the natural source of mosquito coil.</title>
        <authorList>
            <person name="Yamashiro T."/>
            <person name="Shiraishi A."/>
            <person name="Satake H."/>
            <person name="Nakayama K."/>
        </authorList>
    </citation>
    <scope>NUCLEOTIDE SEQUENCE</scope>
</reference>
<comment type="caution">
    <text evidence="2">The sequence shown here is derived from an EMBL/GenBank/DDBJ whole genome shotgun (WGS) entry which is preliminary data.</text>
</comment>
<feature type="non-terminal residue" evidence="2">
    <location>
        <position position="1"/>
    </location>
</feature>
<proteinExistence type="predicted"/>
<feature type="region of interest" description="Disordered" evidence="1">
    <location>
        <begin position="1"/>
        <end position="32"/>
    </location>
</feature>
<feature type="compositionally biased region" description="Low complexity" evidence="1">
    <location>
        <begin position="1"/>
        <end position="19"/>
    </location>
</feature>
<protein>
    <submittedName>
        <fullName evidence="2">Uncharacterized protein</fullName>
    </submittedName>
</protein>